<dbReference type="InterPro" id="IPR017224">
    <property type="entry name" value="Opine_Oxase_asu/HCN_bsu"/>
</dbReference>
<feature type="domain" description="BFD-like [2Fe-2S]-binding" evidence="2">
    <location>
        <begin position="394"/>
        <end position="440"/>
    </location>
</feature>
<evidence type="ECO:0000259" key="2">
    <source>
        <dbReference type="Pfam" id="PF04324"/>
    </source>
</evidence>
<dbReference type="InterPro" id="IPR041854">
    <property type="entry name" value="BFD-like_2Fe2S-bd_dom_sf"/>
</dbReference>
<proteinExistence type="predicted"/>
<dbReference type="PANTHER" id="PTHR42949">
    <property type="entry name" value="ANAEROBIC GLYCEROL-3-PHOSPHATE DEHYDROGENASE SUBUNIT B"/>
    <property type="match status" value="1"/>
</dbReference>
<evidence type="ECO:0000313" key="5">
    <source>
        <dbReference type="Proteomes" id="UP000477543"/>
    </source>
</evidence>
<gene>
    <name evidence="4" type="ORF">GT020_08260</name>
</gene>
<evidence type="ECO:0000313" key="4">
    <source>
        <dbReference type="EMBL" id="NAZ16055.1"/>
    </source>
</evidence>
<sequence>MSQQIHVAVIGAGPAGLAAAANALAYGARVTCIDANDQPGGQYWRHRYEQPGVQPDSTGHHDWSTYLSLRKAFDAGLSAGTLSYLPNTQVWMAQQDADETITLQLTKATDAGHDAGMSTLAADRLVVATGAYDRQIPIPGWDLPGVMTAGAVQALIKGQGVLAGQRIVLAGTGPFLLPVASNVAHAGGKVLGICESADLTGWLKHLKESLAVPAKGVEGAEYIWDLLRHRIPYKRSTVITAIHGADKVEAVSIARTDKSGAVIGGSEERIENVDCVGLGFGFTTQLELLTAFGVDTHVDVDGSLVADVDQFQTTSRSNILAAGEVTGIGGAALAVAEGTVAGYRAALGQRQHPDRALVNRELKTIKRHRAFARAMHQAHPVPEYWSASLEEDTVVCRCEEVTAGQIHDARDHLQAKDARSIKSTTRAGMGWCQGRVCGYAASCLATNGDTEERFAQVVASTYKRPISIPVPLGEIADLDESPKE</sequence>
<dbReference type="SUPFAM" id="SSF51905">
    <property type="entry name" value="FAD/NAD(P)-binding domain"/>
    <property type="match status" value="1"/>
</dbReference>
<dbReference type="InterPro" id="IPR023753">
    <property type="entry name" value="FAD/NAD-binding_dom"/>
</dbReference>
<dbReference type="AlphaFoldDB" id="A0A6L9G5I9"/>
<comment type="caution">
    <text evidence="4">The sequence shown here is derived from an EMBL/GenBank/DDBJ whole genome shotgun (WGS) entry which is preliminary data.</text>
</comment>
<dbReference type="InterPro" id="IPR051691">
    <property type="entry name" value="Metab_Enz_Cyan_OpOx_G3PDH"/>
</dbReference>
<dbReference type="GO" id="GO:0016491">
    <property type="term" value="F:oxidoreductase activity"/>
    <property type="evidence" value="ECO:0007669"/>
    <property type="project" value="UniProtKB-KW"/>
</dbReference>
<protein>
    <submittedName>
        <fullName evidence="4">FAD-dependent oxidoreductase</fullName>
    </submittedName>
</protein>
<dbReference type="Pfam" id="PF07992">
    <property type="entry name" value="Pyr_redox_2"/>
    <property type="match status" value="1"/>
</dbReference>
<dbReference type="EMBL" id="WYDN01000006">
    <property type="protein sequence ID" value="NAZ16055.1"/>
    <property type="molecule type" value="Genomic_DNA"/>
</dbReference>
<dbReference type="CDD" id="cd19946">
    <property type="entry name" value="GlpA-like_Fer2_BFD-like"/>
    <property type="match status" value="1"/>
</dbReference>
<dbReference type="PRINTS" id="PR00368">
    <property type="entry name" value="FADPNR"/>
</dbReference>
<organism evidence="4 5">
    <name type="scientific">Glutamicibacter soli</name>
    <dbReference type="NCBI Taxonomy" id="453836"/>
    <lineage>
        <taxon>Bacteria</taxon>
        <taxon>Bacillati</taxon>
        <taxon>Actinomycetota</taxon>
        <taxon>Actinomycetes</taxon>
        <taxon>Micrococcales</taxon>
        <taxon>Micrococcaceae</taxon>
        <taxon>Glutamicibacter</taxon>
    </lineage>
</organism>
<dbReference type="PIRSF" id="PIRSF037495">
    <property type="entry name" value="Opine_OX_OoxA/HcnB"/>
    <property type="match status" value="1"/>
</dbReference>
<evidence type="ECO:0000256" key="1">
    <source>
        <dbReference type="ARBA" id="ARBA00023002"/>
    </source>
</evidence>
<keyword evidence="1" id="KW-0560">Oxidoreductase</keyword>
<dbReference type="PRINTS" id="PR00411">
    <property type="entry name" value="PNDRDTASEI"/>
</dbReference>
<feature type="domain" description="FAD/NAD(P)-binding" evidence="3">
    <location>
        <begin position="6"/>
        <end position="338"/>
    </location>
</feature>
<dbReference type="Gene3D" id="3.50.50.60">
    <property type="entry name" value="FAD/NAD(P)-binding domain"/>
    <property type="match status" value="2"/>
</dbReference>
<accession>A0A6L9G5I9</accession>
<reference evidence="4 5" key="1">
    <citation type="submission" date="2020-01" db="EMBL/GenBank/DDBJ databases">
        <title>Glutamicibacter soli M275.</title>
        <authorList>
            <person name="Meng X."/>
        </authorList>
    </citation>
    <scope>NUCLEOTIDE SEQUENCE [LARGE SCALE GENOMIC DNA]</scope>
    <source>
        <strain evidence="4 5">M275</strain>
    </source>
</reference>
<name>A0A6L9G5I9_9MICC</name>
<dbReference type="Gene3D" id="1.10.10.1100">
    <property type="entry name" value="BFD-like [2Fe-2S]-binding domain"/>
    <property type="match status" value="1"/>
</dbReference>
<dbReference type="InterPro" id="IPR036188">
    <property type="entry name" value="FAD/NAD-bd_sf"/>
</dbReference>
<dbReference type="InterPro" id="IPR007419">
    <property type="entry name" value="BFD-like_2Fe2S-bd_dom"/>
</dbReference>
<dbReference type="RefSeq" id="WP_161448699.1">
    <property type="nucleotide sequence ID" value="NZ_WYDN01000006.1"/>
</dbReference>
<dbReference type="PANTHER" id="PTHR42949:SF3">
    <property type="entry name" value="ANAEROBIC GLYCEROL-3-PHOSPHATE DEHYDROGENASE SUBUNIT B"/>
    <property type="match status" value="1"/>
</dbReference>
<evidence type="ECO:0000259" key="3">
    <source>
        <dbReference type="Pfam" id="PF07992"/>
    </source>
</evidence>
<dbReference type="Proteomes" id="UP000477543">
    <property type="component" value="Unassembled WGS sequence"/>
</dbReference>
<dbReference type="Pfam" id="PF04324">
    <property type="entry name" value="Fer2_BFD"/>
    <property type="match status" value="1"/>
</dbReference>